<gene>
    <name evidence="2" type="primary">AVEN_113955_1</name>
    <name evidence="2" type="ORF">CEXT_786781</name>
</gene>
<reference evidence="2 3" key="1">
    <citation type="submission" date="2021-06" db="EMBL/GenBank/DDBJ databases">
        <title>Caerostris extrusa draft genome.</title>
        <authorList>
            <person name="Kono N."/>
            <person name="Arakawa K."/>
        </authorList>
    </citation>
    <scope>NUCLEOTIDE SEQUENCE [LARGE SCALE GENOMIC DNA]</scope>
</reference>
<proteinExistence type="predicted"/>
<evidence type="ECO:0000313" key="2">
    <source>
        <dbReference type="EMBL" id="GIX68540.1"/>
    </source>
</evidence>
<accession>A0AAV4M9I4</accession>
<sequence length="197" mass="22424">MRSRRGSFDAYNGNGKDNSYKSPMSKSFVQHHNLKGVKSGGMVFDEIITHESHVADVYDQNMEVSSQIRLVKITKEVIPDPGRQHNYEDLNDWRKDVNEEANELLRSSLHEPLVENCESLTSPTLQISQHKRSRRFSQNFLGRDHSNHKKGGTEGEGTKSIGEKLVRLQKAARILKHEDLKHIKTPLSATSQSQGHR</sequence>
<protein>
    <submittedName>
        <fullName evidence="2">Uncharacterized protein</fullName>
    </submittedName>
</protein>
<keyword evidence="3" id="KW-1185">Reference proteome</keyword>
<feature type="region of interest" description="Disordered" evidence="1">
    <location>
        <begin position="126"/>
        <end position="163"/>
    </location>
</feature>
<dbReference type="AlphaFoldDB" id="A0AAV4M9I4"/>
<comment type="caution">
    <text evidence="2">The sequence shown here is derived from an EMBL/GenBank/DDBJ whole genome shotgun (WGS) entry which is preliminary data.</text>
</comment>
<feature type="region of interest" description="Disordered" evidence="1">
    <location>
        <begin position="1"/>
        <end position="24"/>
    </location>
</feature>
<organism evidence="2 3">
    <name type="scientific">Caerostris extrusa</name>
    <name type="common">Bark spider</name>
    <name type="synonym">Caerostris bankana</name>
    <dbReference type="NCBI Taxonomy" id="172846"/>
    <lineage>
        <taxon>Eukaryota</taxon>
        <taxon>Metazoa</taxon>
        <taxon>Ecdysozoa</taxon>
        <taxon>Arthropoda</taxon>
        <taxon>Chelicerata</taxon>
        <taxon>Arachnida</taxon>
        <taxon>Araneae</taxon>
        <taxon>Araneomorphae</taxon>
        <taxon>Entelegynae</taxon>
        <taxon>Araneoidea</taxon>
        <taxon>Araneidae</taxon>
        <taxon>Caerostris</taxon>
    </lineage>
</organism>
<dbReference type="Proteomes" id="UP001054945">
    <property type="component" value="Unassembled WGS sequence"/>
</dbReference>
<evidence type="ECO:0000313" key="3">
    <source>
        <dbReference type="Proteomes" id="UP001054945"/>
    </source>
</evidence>
<evidence type="ECO:0000256" key="1">
    <source>
        <dbReference type="SAM" id="MobiDB-lite"/>
    </source>
</evidence>
<name>A0AAV4M9I4_CAEEX</name>
<feature type="compositionally biased region" description="Polar residues" evidence="1">
    <location>
        <begin position="15"/>
        <end position="24"/>
    </location>
</feature>
<feature type="compositionally biased region" description="Basic and acidic residues" evidence="1">
    <location>
        <begin position="151"/>
        <end position="163"/>
    </location>
</feature>
<dbReference type="EMBL" id="BPLR01019501">
    <property type="protein sequence ID" value="GIX68540.1"/>
    <property type="molecule type" value="Genomic_DNA"/>
</dbReference>